<feature type="domain" description="Retrotransposon gag" evidence="1">
    <location>
        <begin position="48"/>
        <end position="123"/>
    </location>
</feature>
<reference evidence="2 3" key="1">
    <citation type="journal article" date="2018" name="MBio">
        <title>Comparative Genomics Reveals the Core Gene Toolbox for the Fungus-Insect Symbiosis.</title>
        <authorList>
            <person name="Wang Y."/>
            <person name="Stata M."/>
            <person name="Wang W."/>
            <person name="Stajich J.E."/>
            <person name="White M.M."/>
            <person name="Moncalvo J.M."/>
        </authorList>
    </citation>
    <scope>NUCLEOTIDE SEQUENCE [LARGE SCALE GENOMIC DNA]</scope>
    <source>
        <strain evidence="2 3">AUS-126-30</strain>
    </source>
</reference>
<proteinExistence type="predicted"/>
<dbReference type="InterPro" id="IPR005162">
    <property type="entry name" value="Retrotrans_gag_dom"/>
</dbReference>
<dbReference type="AlphaFoldDB" id="A0A2U1IYZ4"/>
<gene>
    <name evidence="2" type="ORF">BB558_005995</name>
</gene>
<feature type="non-terminal residue" evidence="2">
    <location>
        <position position="128"/>
    </location>
</feature>
<accession>A0A2U1IYZ4</accession>
<sequence length="128" mass="15458">MGTNIPKTFEPKIFRGLEIEDAEKWIKRYELYAKMVKWTEEEKLELLELFLEDRAASWFAIQIKTANTWDLMKEAFNKKFNGKENELKAWKEIQSIKQESDEDIEQFAIRLEELFNKAKVEDETIKYR</sequence>
<dbReference type="PANTHER" id="PTHR33223">
    <property type="entry name" value="CCHC-TYPE DOMAIN-CONTAINING PROTEIN"/>
    <property type="match status" value="1"/>
</dbReference>
<organism evidence="2 3">
    <name type="scientific">Smittium angustum</name>
    <dbReference type="NCBI Taxonomy" id="133377"/>
    <lineage>
        <taxon>Eukaryota</taxon>
        <taxon>Fungi</taxon>
        <taxon>Fungi incertae sedis</taxon>
        <taxon>Zoopagomycota</taxon>
        <taxon>Kickxellomycotina</taxon>
        <taxon>Harpellomycetes</taxon>
        <taxon>Harpellales</taxon>
        <taxon>Legeriomycetaceae</taxon>
        <taxon>Smittium</taxon>
    </lineage>
</organism>
<comment type="caution">
    <text evidence="2">The sequence shown here is derived from an EMBL/GenBank/DDBJ whole genome shotgun (WGS) entry which is preliminary data.</text>
</comment>
<dbReference type="PANTHER" id="PTHR33223:SF6">
    <property type="entry name" value="CCHC-TYPE DOMAIN-CONTAINING PROTEIN"/>
    <property type="match status" value="1"/>
</dbReference>
<protein>
    <recommendedName>
        <fullName evidence="1">Retrotransposon gag domain-containing protein</fullName>
    </recommendedName>
</protein>
<dbReference type="EMBL" id="MBFU01000597">
    <property type="protein sequence ID" value="PVZ98007.1"/>
    <property type="molecule type" value="Genomic_DNA"/>
</dbReference>
<dbReference type="Proteomes" id="UP000245591">
    <property type="component" value="Unassembled WGS sequence"/>
</dbReference>
<dbReference type="Pfam" id="PF03732">
    <property type="entry name" value="Retrotrans_gag"/>
    <property type="match status" value="1"/>
</dbReference>
<evidence type="ECO:0000259" key="1">
    <source>
        <dbReference type="Pfam" id="PF03732"/>
    </source>
</evidence>
<evidence type="ECO:0000313" key="2">
    <source>
        <dbReference type="EMBL" id="PVZ98007.1"/>
    </source>
</evidence>
<name>A0A2U1IYZ4_SMIAN</name>
<evidence type="ECO:0000313" key="3">
    <source>
        <dbReference type="Proteomes" id="UP000245591"/>
    </source>
</evidence>
<keyword evidence="3" id="KW-1185">Reference proteome</keyword>